<keyword evidence="2" id="KW-1185">Reference proteome</keyword>
<name>A0A392PXC7_9FABA</name>
<dbReference type="EMBL" id="LXQA010097169">
    <property type="protein sequence ID" value="MCI15605.1"/>
    <property type="molecule type" value="Genomic_DNA"/>
</dbReference>
<organism evidence="1 2">
    <name type="scientific">Trifolium medium</name>
    <dbReference type="NCBI Taxonomy" id="97028"/>
    <lineage>
        <taxon>Eukaryota</taxon>
        <taxon>Viridiplantae</taxon>
        <taxon>Streptophyta</taxon>
        <taxon>Embryophyta</taxon>
        <taxon>Tracheophyta</taxon>
        <taxon>Spermatophyta</taxon>
        <taxon>Magnoliopsida</taxon>
        <taxon>eudicotyledons</taxon>
        <taxon>Gunneridae</taxon>
        <taxon>Pentapetalae</taxon>
        <taxon>rosids</taxon>
        <taxon>fabids</taxon>
        <taxon>Fabales</taxon>
        <taxon>Fabaceae</taxon>
        <taxon>Papilionoideae</taxon>
        <taxon>50 kb inversion clade</taxon>
        <taxon>NPAAA clade</taxon>
        <taxon>Hologalegina</taxon>
        <taxon>IRL clade</taxon>
        <taxon>Trifolieae</taxon>
        <taxon>Trifolium</taxon>
    </lineage>
</organism>
<evidence type="ECO:0000313" key="2">
    <source>
        <dbReference type="Proteomes" id="UP000265520"/>
    </source>
</evidence>
<comment type="caution">
    <text evidence="1">The sequence shown here is derived from an EMBL/GenBank/DDBJ whole genome shotgun (WGS) entry which is preliminary data.</text>
</comment>
<evidence type="ECO:0000313" key="1">
    <source>
        <dbReference type="EMBL" id="MCI15605.1"/>
    </source>
</evidence>
<dbReference type="AlphaFoldDB" id="A0A392PXC7"/>
<reference evidence="1 2" key="1">
    <citation type="journal article" date="2018" name="Front. Plant Sci.">
        <title>Red Clover (Trifolium pratense) and Zigzag Clover (T. medium) - A Picture of Genomic Similarities and Differences.</title>
        <authorList>
            <person name="Dluhosova J."/>
            <person name="Istvanek J."/>
            <person name="Nedelnik J."/>
            <person name="Repkova J."/>
        </authorList>
    </citation>
    <scope>NUCLEOTIDE SEQUENCE [LARGE SCALE GENOMIC DNA]</scope>
    <source>
        <strain evidence="2">cv. 10/8</strain>
        <tissue evidence="1">Leaf</tissue>
    </source>
</reference>
<sequence>MNQQRVDEGKRERKKVGCVVKSVNVTVMCYFDSNGMNVVLTVA</sequence>
<dbReference type="Proteomes" id="UP000265520">
    <property type="component" value="Unassembled WGS sequence"/>
</dbReference>
<protein>
    <submittedName>
        <fullName evidence="1">Uncharacterized protein</fullName>
    </submittedName>
</protein>
<proteinExistence type="predicted"/>
<accession>A0A392PXC7</accession>
<feature type="non-terminal residue" evidence="1">
    <location>
        <position position="43"/>
    </location>
</feature>